<evidence type="ECO:0000313" key="2">
    <source>
        <dbReference type="EMBL" id="KAF1021677.1"/>
    </source>
</evidence>
<dbReference type="InterPro" id="IPR049458">
    <property type="entry name" value="EpsG-like"/>
</dbReference>
<proteinExistence type="predicted"/>
<dbReference type="EMBL" id="WNDP01000103">
    <property type="protein sequence ID" value="KAF1021677.1"/>
    <property type="molecule type" value="Genomic_DNA"/>
</dbReference>
<sequence length="151" mass="17863">MSVLVYFSSVSGENVYTNQSGEISSAGAIFRIIVHFLPLFFYVFYRVKIKKIFKDNYRLFDYLALLIIFTLMLAIPFSTLADRFNLYLIMFDIFILSYLYSELKAFNRNFMVVSVVFFNTLMLVIWLNFGAWSAAWLPYQNYLINYLMESI</sequence>
<feature type="transmembrane region" description="Helical" evidence="1">
    <location>
        <begin position="84"/>
        <end position="100"/>
    </location>
</feature>
<dbReference type="Pfam" id="PF14897">
    <property type="entry name" value="EpsG"/>
    <property type="match status" value="1"/>
</dbReference>
<protein>
    <submittedName>
        <fullName evidence="2">Uncharacterized protein</fullName>
    </submittedName>
</protein>
<feature type="transmembrane region" description="Helical" evidence="1">
    <location>
        <begin position="28"/>
        <end position="47"/>
    </location>
</feature>
<feature type="transmembrane region" description="Helical" evidence="1">
    <location>
        <begin position="112"/>
        <end position="137"/>
    </location>
</feature>
<keyword evidence="1" id="KW-0472">Membrane</keyword>
<reference evidence="3" key="1">
    <citation type="journal article" date="2020" name="MBio">
        <title>Horizontal gene transfer to a defensive symbiont with a reduced genome amongst a multipartite beetle microbiome.</title>
        <authorList>
            <person name="Waterworth S.C."/>
            <person name="Florez L.V."/>
            <person name="Rees E.R."/>
            <person name="Hertweck C."/>
            <person name="Kaltenpoth M."/>
            <person name="Kwan J.C."/>
        </authorList>
    </citation>
    <scope>NUCLEOTIDE SEQUENCE [LARGE SCALE GENOMIC DNA]</scope>
</reference>
<dbReference type="AlphaFoldDB" id="A0A833PBW4"/>
<feature type="transmembrane region" description="Helical" evidence="1">
    <location>
        <begin position="59"/>
        <end position="78"/>
    </location>
</feature>
<dbReference type="Proteomes" id="UP000490535">
    <property type="component" value="Unassembled WGS sequence"/>
</dbReference>
<accession>A0A833PBW4</accession>
<evidence type="ECO:0000256" key="1">
    <source>
        <dbReference type="SAM" id="Phobius"/>
    </source>
</evidence>
<organism evidence="2 3">
    <name type="scientific">Acinetobacter bereziniae</name>
    <name type="common">Acinetobacter genomosp. 10</name>
    <dbReference type="NCBI Taxonomy" id="106648"/>
    <lineage>
        <taxon>Bacteria</taxon>
        <taxon>Pseudomonadati</taxon>
        <taxon>Pseudomonadota</taxon>
        <taxon>Gammaproteobacteria</taxon>
        <taxon>Moraxellales</taxon>
        <taxon>Moraxellaceae</taxon>
        <taxon>Acinetobacter</taxon>
    </lineage>
</organism>
<name>A0A833PBW4_ACIBZ</name>
<evidence type="ECO:0000313" key="3">
    <source>
        <dbReference type="Proteomes" id="UP000490535"/>
    </source>
</evidence>
<keyword evidence="1" id="KW-1133">Transmembrane helix</keyword>
<gene>
    <name evidence="2" type="ORF">GAK29_03356</name>
</gene>
<keyword evidence="1" id="KW-0812">Transmembrane</keyword>
<comment type="caution">
    <text evidence="2">The sequence shown here is derived from an EMBL/GenBank/DDBJ whole genome shotgun (WGS) entry which is preliminary data.</text>
</comment>